<dbReference type="EMBL" id="KB007974">
    <property type="protein sequence ID" value="ELR17136.1"/>
    <property type="molecule type" value="Genomic_DNA"/>
</dbReference>
<dbReference type="VEuPathDB" id="AmoebaDB:ACA1_057920"/>
<dbReference type="AlphaFoldDB" id="L8GYH5"/>
<gene>
    <name evidence="2" type="ORF">ACA1_057920</name>
</gene>
<sequence length="82" mass="9601">MDSLTDVILPLLVPLPSAWKYLHLYKLGIHGFINHGLHHHSLYLHQGQFGCGPNFAFDNCSWENKNKYMLAYCHWLVFNKVF</sequence>
<dbReference type="GeneID" id="14918355"/>
<name>L8GYH5_ACACF</name>
<reference evidence="2 3" key="1">
    <citation type="journal article" date="2013" name="Genome Biol.">
        <title>Genome of Acanthamoeba castellanii highlights extensive lateral gene transfer and early evolution of tyrosine kinase signaling.</title>
        <authorList>
            <person name="Clarke M."/>
            <person name="Lohan A.J."/>
            <person name="Liu B."/>
            <person name="Lagkouvardos I."/>
            <person name="Roy S."/>
            <person name="Zafar N."/>
            <person name="Bertelli C."/>
            <person name="Schilde C."/>
            <person name="Kianianmomeni A."/>
            <person name="Burglin T.R."/>
            <person name="Frech C."/>
            <person name="Turcotte B."/>
            <person name="Kopec K.O."/>
            <person name="Synnott J.M."/>
            <person name="Choo C."/>
            <person name="Paponov I."/>
            <person name="Finkler A."/>
            <person name="Soon Heng Tan C."/>
            <person name="Hutchins A.P."/>
            <person name="Weinmeier T."/>
            <person name="Rattei T."/>
            <person name="Chu J.S."/>
            <person name="Gimenez G."/>
            <person name="Irimia M."/>
            <person name="Rigden D.J."/>
            <person name="Fitzpatrick D.A."/>
            <person name="Lorenzo-Morales J."/>
            <person name="Bateman A."/>
            <person name="Chiu C.H."/>
            <person name="Tang P."/>
            <person name="Hegemann P."/>
            <person name="Fromm H."/>
            <person name="Raoult D."/>
            <person name="Greub G."/>
            <person name="Miranda-Saavedra D."/>
            <person name="Chen N."/>
            <person name="Nash P."/>
            <person name="Ginger M.L."/>
            <person name="Horn M."/>
            <person name="Schaap P."/>
            <person name="Caler L."/>
            <person name="Loftus B."/>
        </authorList>
    </citation>
    <scope>NUCLEOTIDE SEQUENCE [LARGE SCALE GENOMIC DNA]</scope>
    <source>
        <strain evidence="2 3">Neff</strain>
    </source>
</reference>
<feature type="domain" description="DUF7869" evidence="1">
    <location>
        <begin position="57"/>
        <end position="82"/>
    </location>
</feature>
<evidence type="ECO:0000313" key="3">
    <source>
        <dbReference type="Proteomes" id="UP000011083"/>
    </source>
</evidence>
<accession>L8GYH5</accession>
<dbReference type="RefSeq" id="XP_004339149.1">
    <property type="nucleotide sequence ID" value="XM_004339101.1"/>
</dbReference>
<proteinExistence type="predicted"/>
<dbReference type="Pfam" id="PF25273">
    <property type="entry name" value="DUF7869"/>
    <property type="match status" value="1"/>
</dbReference>
<keyword evidence="3" id="KW-1185">Reference proteome</keyword>
<dbReference type="KEGG" id="acan:ACA1_057920"/>
<dbReference type="InterPro" id="IPR057191">
    <property type="entry name" value="DUF7869"/>
</dbReference>
<organism evidence="2 3">
    <name type="scientific">Acanthamoeba castellanii (strain ATCC 30010 / Neff)</name>
    <dbReference type="NCBI Taxonomy" id="1257118"/>
    <lineage>
        <taxon>Eukaryota</taxon>
        <taxon>Amoebozoa</taxon>
        <taxon>Discosea</taxon>
        <taxon>Longamoebia</taxon>
        <taxon>Centramoebida</taxon>
        <taxon>Acanthamoebidae</taxon>
        <taxon>Acanthamoeba</taxon>
    </lineage>
</organism>
<dbReference type="Proteomes" id="UP000011083">
    <property type="component" value="Unassembled WGS sequence"/>
</dbReference>
<dbReference type="OrthoDB" id="6149934at2759"/>
<evidence type="ECO:0000259" key="1">
    <source>
        <dbReference type="Pfam" id="PF25273"/>
    </source>
</evidence>
<protein>
    <recommendedName>
        <fullName evidence="1">DUF7869 domain-containing protein</fullName>
    </recommendedName>
</protein>
<evidence type="ECO:0000313" key="2">
    <source>
        <dbReference type="EMBL" id="ELR17136.1"/>
    </source>
</evidence>